<dbReference type="RefSeq" id="WP_337715726.1">
    <property type="nucleotide sequence ID" value="NZ_JBBEUB010000001.1"/>
</dbReference>
<feature type="domain" description="Beta-lactamase-related" evidence="1">
    <location>
        <begin position="35"/>
        <end position="348"/>
    </location>
</feature>
<reference evidence="2 3" key="1">
    <citation type="submission" date="2024-03" db="EMBL/GenBank/DDBJ databases">
        <title>Sequence of Lycoming College Course Isolates.</title>
        <authorList>
            <person name="Plotts O."/>
            <person name="Newman J."/>
        </authorList>
    </citation>
    <scope>NUCLEOTIDE SEQUENCE [LARGE SCALE GENOMIC DNA]</scope>
    <source>
        <strain evidence="2 3">CJB-3</strain>
    </source>
</reference>
<dbReference type="SUPFAM" id="SSF56601">
    <property type="entry name" value="beta-lactamase/transpeptidase-like"/>
    <property type="match status" value="1"/>
</dbReference>
<keyword evidence="3" id="KW-1185">Reference proteome</keyword>
<dbReference type="PANTHER" id="PTHR46825:SF15">
    <property type="entry name" value="BETA-LACTAMASE-RELATED DOMAIN-CONTAINING PROTEIN"/>
    <property type="match status" value="1"/>
</dbReference>
<evidence type="ECO:0000313" key="3">
    <source>
        <dbReference type="Proteomes" id="UP001378956"/>
    </source>
</evidence>
<evidence type="ECO:0000259" key="1">
    <source>
        <dbReference type="Pfam" id="PF00144"/>
    </source>
</evidence>
<protein>
    <submittedName>
        <fullName evidence="2">Serine hydrolase</fullName>
    </submittedName>
</protein>
<dbReference type="Gene3D" id="3.40.710.10">
    <property type="entry name" value="DD-peptidase/beta-lactamase superfamily"/>
    <property type="match status" value="1"/>
</dbReference>
<accession>A0ABU8NI65</accession>
<comment type="caution">
    <text evidence="2">The sequence shown here is derived from an EMBL/GenBank/DDBJ whole genome shotgun (WGS) entry which is preliminary data.</text>
</comment>
<sequence length="490" mass="55446">MNHKSLTTTIQKIFIILLLLVPYLSFSQQTDSTHLDQFIAKQVADYKIPGLAIGIIKNNKVIFKKGYGVTSTAKGFPVNTQTIFPISSCTKAFTAAALGILVDDGKINWDDKVIKYLPDFKLSDPWITKEVTITDILSHRSGLKTFDGDLLWYGTKNTRQDIARLIRYSPIRTNFRTDFAYQNIMYLVAGLVVESVTGKTWDEFLKERIFNPLKMTGTATNRDSITSESNFALPHIQNKPIKPLNMYNISPAGGVDSNIDDMLIWMQMLLAHGRIDDTTILADGTINTLTSVKTLFSINKDDGYGLGWYIKHTKNGKVINHNGGMPGYISSVVLLPDSSSGIVILTNKISQINDELVKAITGYMTRNNTFDWKEADKEMSGKNTVFDWDKKRKPQPKKSASIPNFSRYEGEYEDIAYGKAVIRREKGKPFLELLPTKELFSGFLHHIDADHCKIIFNDPFVPEGEVIFIRDTEKKNNRVQAKHRFKRLPL</sequence>
<keyword evidence="2" id="KW-0378">Hydrolase</keyword>
<organism evidence="2 3">
    <name type="scientific">Pedobacter panaciterrae</name>
    <dbReference type="NCBI Taxonomy" id="363849"/>
    <lineage>
        <taxon>Bacteria</taxon>
        <taxon>Pseudomonadati</taxon>
        <taxon>Bacteroidota</taxon>
        <taxon>Sphingobacteriia</taxon>
        <taxon>Sphingobacteriales</taxon>
        <taxon>Sphingobacteriaceae</taxon>
        <taxon>Pedobacter</taxon>
    </lineage>
</organism>
<dbReference type="GO" id="GO:0016787">
    <property type="term" value="F:hydrolase activity"/>
    <property type="evidence" value="ECO:0007669"/>
    <property type="project" value="UniProtKB-KW"/>
</dbReference>
<dbReference type="Pfam" id="PF00144">
    <property type="entry name" value="Beta-lactamase"/>
    <property type="match status" value="1"/>
</dbReference>
<dbReference type="PANTHER" id="PTHR46825">
    <property type="entry name" value="D-ALANYL-D-ALANINE-CARBOXYPEPTIDASE/ENDOPEPTIDASE AMPH"/>
    <property type="match status" value="1"/>
</dbReference>
<dbReference type="Gene3D" id="2.40.128.600">
    <property type="match status" value="1"/>
</dbReference>
<name>A0ABU8NI65_9SPHI</name>
<proteinExistence type="predicted"/>
<dbReference type="Proteomes" id="UP001378956">
    <property type="component" value="Unassembled WGS sequence"/>
</dbReference>
<evidence type="ECO:0000313" key="2">
    <source>
        <dbReference type="EMBL" id="MEJ2901905.1"/>
    </source>
</evidence>
<dbReference type="InterPro" id="IPR012338">
    <property type="entry name" value="Beta-lactam/transpept-like"/>
</dbReference>
<dbReference type="InterPro" id="IPR001466">
    <property type="entry name" value="Beta-lactam-related"/>
</dbReference>
<gene>
    <name evidence="2" type="ORF">WAE58_05700</name>
</gene>
<dbReference type="InterPro" id="IPR050491">
    <property type="entry name" value="AmpC-like"/>
</dbReference>
<dbReference type="EMBL" id="JBBEUB010000001">
    <property type="protein sequence ID" value="MEJ2901905.1"/>
    <property type="molecule type" value="Genomic_DNA"/>
</dbReference>